<sequence length="159" mass="19584">MHINDLLKLKLQEDLYNELMIHYNKSKFKNKKLYKKLCLIKIKEKTNHLSFFEKNKKNIPDNKRCCSRIWDNHKGSRCYYLKKNNEDYCQHHLNMIQKNGKLIFNRYDEDKPIYNEKNNRIPWIEKSEIETLNDIIQKQWNIVNKIIKFNLKKQRQITP</sequence>
<dbReference type="EMBL" id="MN739250">
    <property type="protein sequence ID" value="QHS95428.1"/>
    <property type="molecule type" value="Genomic_DNA"/>
</dbReference>
<protein>
    <submittedName>
        <fullName evidence="1">Uncharacterized protein</fullName>
    </submittedName>
</protein>
<dbReference type="AlphaFoldDB" id="A0A6C0BVI0"/>
<name>A0A6C0BVI0_9ZZZZ</name>
<proteinExistence type="predicted"/>
<reference evidence="1" key="1">
    <citation type="journal article" date="2020" name="Nature">
        <title>Giant virus diversity and host interactions through global metagenomics.</title>
        <authorList>
            <person name="Schulz F."/>
            <person name="Roux S."/>
            <person name="Paez-Espino D."/>
            <person name="Jungbluth S."/>
            <person name="Walsh D.A."/>
            <person name="Denef V.J."/>
            <person name="McMahon K.D."/>
            <person name="Konstantinidis K.T."/>
            <person name="Eloe-Fadrosh E.A."/>
            <person name="Kyrpides N.C."/>
            <person name="Woyke T."/>
        </authorList>
    </citation>
    <scope>NUCLEOTIDE SEQUENCE</scope>
    <source>
        <strain evidence="1">GVMAG-M-3300018428-35</strain>
    </source>
</reference>
<evidence type="ECO:0000313" key="1">
    <source>
        <dbReference type="EMBL" id="QHS95428.1"/>
    </source>
</evidence>
<accession>A0A6C0BVI0</accession>
<organism evidence="1">
    <name type="scientific">viral metagenome</name>
    <dbReference type="NCBI Taxonomy" id="1070528"/>
    <lineage>
        <taxon>unclassified sequences</taxon>
        <taxon>metagenomes</taxon>
        <taxon>organismal metagenomes</taxon>
    </lineage>
</organism>